<dbReference type="GO" id="GO:0006355">
    <property type="term" value="P:regulation of DNA-templated transcription"/>
    <property type="evidence" value="ECO:0007669"/>
    <property type="project" value="InterPro"/>
</dbReference>
<feature type="compositionally biased region" description="Basic and acidic residues" evidence="1">
    <location>
        <begin position="57"/>
        <end position="78"/>
    </location>
</feature>
<feature type="compositionally biased region" description="Polar residues" evidence="1">
    <location>
        <begin position="1"/>
        <end position="10"/>
    </location>
</feature>
<proteinExistence type="predicted"/>
<feature type="region of interest" description="Disordered" evidence="1">
    <location>
        <begin position="1"/>
        <end position="88"/>
    </location>
</feature>
<reference evidence="2" key="1">
    <citation type="submission" date="2021-01" db="EMBL/GenBank/DDBJ databases">
        <title>Phytophthora aleatoria, a newly-described species from Pinus radiata is distinct from Phytophthora cactorum isolates based on comparative genomics.</title>
        <authorList>
            <person name="Mcdougal R."/>
            <person name="Panda P."/>
            <person name="Williams N."/>
            <person name="Studholme D.J."/>
        </authorList>
    </citation>
    <scope>NUCLEOTIDE SEQUENCE</scope>
    <source>
        <strain evidence="2">NZFS 4037</strain>
    </source>
</reference>
<dbReference type="AlphaFoldDB" id="A0A8J5MC79"/>
<dbReference type="PANTHER" id="PTHR13464:SF0">
    <property type="entry name" value="SAP30-BINDING PROTEIN"/>
    <property type="match status" value="1"/>
</dbReference>
<protein>
    <recommendedName>
        <fullName evidence="4">SAP30-binding protein</fullName>
    </recommendedName>
</protein>
<comment type="caution">
    <text evidence="2">The sequence shown here is derived from an EMBL/GenBank/DDBJ whole genome shotgun (WGS) entry which is preliminary data.</text>
</comment>
<evidence type="ECO:0000313" key="2">
    <source>
        <dbReference type="EMBL" id="KAG6977266.1"/>
    </source>
</evidence>
<dbReference type="PANTHER" id="PTHR13464">
    <property type="entry name" value="TRANSCRIPTIONAL REGULATOR PROTEIN HCNGP"/>
    <property type="match status" value="1"/>
</dbReference>
<feature type="region of interest" description="Disordered" evidence="1">
    <location>
        <begin position="194"/>
        <end position="227"/>
    </location>
</feature>
<gene>
    <name evidence="2" type="ORF">JG688_00000504</name>
</gene>
<dbReference type="InterPro" id="IPR012479">
    <property type="entry name" value="SAP30BP"/>
</dbReference>
<dbReference type="GO" id="GO:0005634">
    <property type="term" value="C:nucleus"/>
    <property type="evidence" value="ECO:0007669"/>
    <property type="project" value="TreeGrafter"/>
</dbReference>
<evidence type="ECO:0008006" key="4">
    <source>
        <dbReference type="Google" id="ProtNLM"/>
    </source>
</evidence>
<name>A0A8J5MC79_9STRA</name>
<sequence length="227" mass="24825">MWCTQITMNSLGLEYGSSSDEEDERARPAPPPQTQPAAAAAAASPCTGEVPAVEPTIKSDKAPAKPIEEDAESSEHVESAATTGLHVDVSVDDRDLEAMLLGAGIPPAATTLADDSETQQRIERFLRVQRERGQDFQTTLQDKKEVRNPYILEKVVEYFGIDELQSNFSPDVFDPHGLPLHEYADALALEQKKRADARAQRQLQQQRGGADPRQLQFVSSNSLNNAG</sequence>
<organism evidence="2 3">
    <name type="scientific">Phytophthora aleatoria</name>
    <dbReference type="NCBI Taxonomy" id="2496075"/>
    <lineage>
        <taxon>Eukaryota</taxon>
        <taxon>Sar</taxon>
        <taxon>Stramenopiles</taxon>
        <taxon>Oomycota</taxon>
        <taxon>Peronosporomycetes</taxon>
        <taxon>Peronosporales</taxon>
        <taxon>Peronosporaceae</taxon>
        <taxon>Phytophthora</taxon>
    </lineage>
</organism>
<dbReference type="Proteomes" id="UP000709295">
    <property type="component" value="Unassembled WGS sequence"/>
</dbReference>
<evidence type="ECO:0000313" key="3">
    <source>
        <dbReference type="Proteomes" id="UP000709295"/>
    </source>
</evidence>
<accession>A0A8J5MC79</accession>
<evidence type="ECO:0000256" key="1">
    <source>
        <dbReference type="SAM" id="MobiDB-lite"/>
    </source>
</evidence>
<dbReference type="Pfam" id="PF07818">
    <property type="entry name" value="HCNGP"/>
    <property type="match status" value="1"/>
</dbReference>
<keyword evidence="3" id="KW-1185">Reference proteome</keyword>
<feature type="compositionally biased region" description="Polar residues" evidence="1">
    <location>
        <begin position="216"/>
        <end position="227"/>
    </location>
</feature>
<dbReference type="EMBL" id="JAENGY010000009">
    <property type="protein sequence ID" value="KAG6977266.1"/>
    <property type="molecule type" value="Genomic_DNA"/>
</dbReference>
<feature type="compositionally biased region" description="Low complexity" evidence="1">
    <location>
        <begin position="200"/>
        <end position="211"/>
    </location>
</feature>